<dbReference type="InterPro" id="IPR007060">
    <property type="entry name" value="FtsL/DivIC"/>
</dbReference>
<evidence type="ECO:0000256" key="2">
    <source>
        <dbReference type="SAM" id="Phobius"/>
    </source>
</evidence>
<name>A0A395M2J1_9BACT</name>
<keyword evidence="2" id="KW-1133">Transmembrane helix</keyword>
<protein>
    <submittedName>
        <fullName evidence="3">Septum formation initiator family protein</fullName>
    </submittedName>
</protein>
<dbReference type="AlphaFoldDB" id="A0A395M2J1"/>
<accession>A0A395M2J1</accession>
<dbReference type="EMBL" id="PHFL01000010">
    <property type="protein sequence ID" value="RFM25015.1"/>
    <property type="molecule type" value="Genomic_DNA"/>
</dbReference>
<organism evidence="3 4">
    <name type="scientific">Candidatus Thermochlorobacter aerophilus</name>
    <dbReference type="NCBI Taxonomy" id="1868324"/>
    <lineage>
        <taxon>Bacteria</taxon>
        <taxon>Pseudomonadati</taxon>
        <taxon>Chlorobiota</taxon>
        <taxon>Chlorobiia</taxon>
        <taxon>Chlorobiales</taxon>
        <taxon>Candidatus Thermochlorobacteriaceae</taxon>
        <taxon>Candidatus Thermochlorobacter</taxon>
    </lineage>
</organism>
<proteinExistence type="predicted"/>
<reference evidence="3 4" key="1">
    <citation type="journal article" date="2011" name="ISME J.">
        <title>Community ecology of hot spring cyanobacterial mats: predominant populations and their functional potential.</title>
        <authorList>
            <person name="Klatt C.G."/>
            <person name="Wood J.M."/>
            <person name="Rusch D.B."/>
            <person name="Bateson M.M."/>
            <person name="Hamamura N."/>
            <person name="Heidelberg J.F."/>
            <person name="Grossman A.R."/>
            <person name="Bhaya D."/>
            <person name="Cohan F.M."/>
            <person name="Kuhl M."/>
            <person name="Bryant D.A."/>
            <person name="Ward D.M."/>
        </authorList>
    </citation>
    <scope>NUCLEOTIDE SEQUENCE [LARGE SCALE GENOMIC DNA]</scope>
    <source>
        <strain evidence="3">OS</strain>
    </source>
</reference>
<evidence type="ECO:0000313" key="4">
    <source>
        <dbReference type="Proteomes" id="UP000266389"/>
    </source>
</evidence>
<keyword evidence="2" id="KW-0812">Transmembrane</keyword>
<evidence type="ECO:0000313" key="3">
    <source>
        <dbReference type="EMBL" id="RFM25015.1"/>
    </source>
</evidence>
<keyword evidence="1" id="KW-0175">Coiled coil</keyword>
<comment type="caution">
    <text evidence="3">The sequence shown here is derived from an EMBL/GenBank/DDBJ whole genome shotgun (WGS) entry which is preliminary data.</text>
</comment>
<feature type="coiled-coil region" evidence="1">
    <location>
        <begin position="237"/>
        <end position="271"/>
    </location>
</feature>
<gene>
    <name evidence="3" type="ORF">D0433_02200</name>
</gene>
<sequence length="296" mass="33854">MHLPVSAQLIMPAPFPLRQPLTILWSLILSSFLRLKPLARLAPFFKTGTLCLNADSSRTSVASSCPARVRSFKLSLKNARLTRRQTYSSQFPIGLWRATSLATFLNRHAANRSCASHNPHKDFGMCESGAISAATLTSRLANSNDALLTKAALRDLTFPLKFGLPIQFSNLGLFMLQFRLPVFERMFSRMGRRLRLRLRLRLLAKDATRSPLKYVRLAFAGLILFYIVFGNYGLVTRMRLELQKMHLQAQLEAERLRTQALQNEIQTMQRLEEIERWAREKYHLSAPGETIYVFKP</sequence>
<dbReference type="Pfam" id="PF04977">
    <property type="entry name" value="DivIC"/>
    <property type="match status" value="1"/>
</dbReference>
<keyword evidence="2" id="KW-0472">Membrane</keyword>
<dbReference type="Proteomes" id="UP000266389">
    <property type="component" value="Unassembled WGS sequence"/>
</dbReference>
<feature type="transmembrane region" description="Helical" evidence="2">
    <location>
        <begin position="214"/>
        <end position="235"/>
    </location>
</feature>
<evidence type="ECO:0000256" key="1">
    <source>
        <dbReference type="SAM" id="Coils"/>
    </source>
</evidence>